<dbReference type="SUPFAM" id="SSF52833">
    <property type="entry name" value="Thioredoxin-like"/>
    <property type="match status" value="1"/>
</dbReference>
<gene>
    <name evidence="1" type="ORF">JCM31826_09220</name>
</gene>
<evidence type="ECO:0000313" key="2">
    <source>
        <dbReference type="Proteomes" id="UP000286715"/>
    </source>
</evidence>
<dbReference type="Gene3D" id="3.40.30.10">
    <property type="entry name" value="Glutaredoxin"/>
    <property type="match status" value="1"/>
</dbReference>
<reference evidence="1 2" key="1">
    <citation type="submission" date="2018-11" db="EMBL/GenBank/DDBJ databases">
        <title>Schleiferia aggregans sp. nov., a moderately thermophilic heterotrophic bacterium isolated from microbial mats at a terrestrial hot spring.</title>
        <authorList>
            <person name="Iino T."/>
            <person name="Ohkuma M."/>
            <person name="Haruta S."/>
        </authorList>
    </citation>
    <scope>NUCLEOTIDE SEQUENCE [LARGE SCALE GENOMIC DNA]</scope>
    <source>
        <strain evidence="1 2">LA</strain>
    </source>
</reference>
<name>A0A401XKC8_9FLAO</name>
<proteinExistence type="predicted"/>
<dbReference type="Proteomes" id="UP000286715">
    <property type="component" value="Unassembled WGS sequence"/>
</dbReference>
<evidence type="ECO:0000313" key="1">
    <source>
        <dbReference type="EMBL" id="GCD77440.1"/>
    </source>
</evidence>
<dbReference type="RefSeq" id="WP_124397503.1">
    <property type="nucleotide sequence ID" value="NZ_BHZE01000007.1"/>
</dbReference>
<keyword evidence="2" id="KW-1185">Reference proteome</keyword>
<dbReference type="AlphaFoldDB" id="A0A401XKC8"/>
<protein>
    <submittedName>
        <fullName evidence="1">Uncharacterized protein</fullName>
    </submittedName>
</protein>
<comment type="caution">
    <text evidence="1">The sequence shown here is derived from an EMBL/GenBank/DDBJ whole genome shotgun (WGS) entry which is preliminary data.</text>
</comment>
<organism evidence="1 2">
    <name type="scientific">Thermaurantimonas aggregans</name>
    <dbReference type="NCBI Taxonomy" id="2173829"/>
    <lineage>
        <taxon>Bacteria</taxon>
        <taxon>Pseudomonadati</taxon>
        <taxon>Bacteroidota</taxon>
        <taxon>Flavobacteriia</taxon>
        <taxon>Flavobacteriales</taxon>
        <taxon>Schleiferiaceae</taxon>
        <taxon>Thermaurantimonas</taxon>
    </lineage>
</organism>
<sequence length="405" mass="46789">MKFSKYLLIFLMLITGWEVTAQRISWIHARSIDDWERVLGIAGNTQMGIFVQVCSEWSKICLNMNNIVLRDRELVKEINKRFIPVQIDGDSDFGQLWIKYYSLPGYPVHLFMNAKENILIRLNGAQDRETMLASVRRAGVLIALYPQLQSGFIAGTLSMKGFNELLQIETDNNGIEASRPIFEEFIKKFGNQLLTDSNGLRWISIFGLDLNDPLFTEITNNSSIYKSQKTFQFEDFLNASLNLNLRKAVQDSSEKQLSNILIHLIPLLAKDSVELRKLRLKTQKLFYYDTYNAEKFYQTLEEEYADSSAESKRRDYIQTANDLMETRTTLPWATTTVKILREAIAIKDDMNARIGLAGALTLAKEYDQAVQQLNLARQMTNDSFFRAEIDNMIQRVRQIQLQNQQ</sequence>
<dbReference type="OrthoDB" id="195735at2"/>
<dbReference type="InterPro" id="IPR036249">
    <property type="entry name" value="Thioredoxin-like_sf"/>
</dbReference>
<dbReference type="EMBL" id="BHZE01000007">
    <property type="protein sequence ID" value="GCD77440.1"/>
    <property type="molecule type" value="Genomic_DNA"/>
</dbReference>
<accession>A0A401XKC8</accession>